<evidence type="ECO:0000313" key="4">
    <source>
        <dbReference type="EMBL" id="RJQ90282.1"/>
    </source>
</evidence>
<dbReference type="Pfam" id="PF13751">
    <property type="entry name" value="DDE_Tnp_1_6"/>
    <property type="match status" value="1"/>
</dbReference>
<feature type="compositionally biased region" description="Acidic residues" evidence="1">
    <location>
        <begin position="166"/>
        <end position="175"/>
    </location>
</feature>
<feature type="region of interest" description="Disordered" evidence="1">
    <location>
        <begin position="164"/>
        <end position="192"/>
    </location>
</feature>
<dbReference type="EMBL" id="QZFV01000038">
    <property type="protein sequence ID" value="RJQ90282.1"/>
    <property type="molecule type" value="Genomic_DNA"/>
</dbReference>
<gene>
    <name evidence="4" type="ORF">D5S19_03195</name>
</gene>
<evidence type="ECO:0000259" key="2">
    <source>
        <dbReference type="Pfam" id="PF05598"/>
    </source>
</evidence>
<evidence type="ECO:0000313" key="5">
    <source>
        <dbReference type="Proteomes" id="UP000285112"/>
    </source>
</evidence>
<feature type="region of interest" description="Disordered" evidence="1">
    <location>
        <begin position="310"/>
        <end position="329"/>
    </location>
</feature>
<protein>
    <submittedName>
        <fullName evidence="4">DDE transposase</fullName>
    </submittedName>
</protein>
<evidence type="ECO:0000259" key="3">
    <source>
        <dbReference type="Pfam" id="PF13751"/>
    </source>
</evidence>
<dbReference type="PANTHER" id="PTHR33408">
    <property type="entry name" value="TRANSPOSASE"/>
    <property type="match status" value="1"/>
</dbReference>
<evidence type="ECO:0000256" key="1">
    <source>
        <dbReference type="SAM" id="MobiDB-lite"/>
    </source>
</evidence>
<dbReference type="PANTHER" id="PTHR33408:SF4">
    <property type="entry name" value="TRANSPOSASE DDE DOMAIN-CONTAINING PROTEIN"/>
    <property type="match status" value="1"/>
</dbReference>
<feature type="domain" description="Transposase InsH N-terminal" evidence="2">
    <location>
        <begin position="13"/>
        <end position="104"/>
    </location>
</feature>
<reference evidence="4 5" key="1">
    <citation type="submission" date="2018-09" db="EMBL/GenBank/DDBJ databases">
        <title>YIM PH 21725 draft genome.</title>
        <authorList>
            <person name="Miao C."/>
        </authorList>
    </citation>
    <scope>NUCLEOTIDE SEQUENCE [LARGE SCALE GENOMIC DNA]</scope>
    <source>
        <strain evidence="5">YIM PH21725</strain>
    </source>
</reference>
<name>A0A419IAE2_9PSEU</name>
<dbReference type="Proteomes" id="UP000285112">
    <property type="component" value="Unassembled WGS sequence"/>
</dbReference>
<dbReference type="InterPro" id="IPR025668">
    <property type="entry name" value="Tnp_DDE_dom"/>
</dbReference>
<organism evidence="4 5">
    <name type="scientific">Amycolatopsis panacis</name>
    <dbReference type="NCBI Taxonomy" id="2340917"/>
    <lineage>
        <taxon>Bacteria</taxon>
        <taxon>Bacillati</taxon>
        <taxon>Actinomycetota</taxon>
        <taxon>Actinomycetes</taxon>
        <taxon>Pseudonocardiales</taxon>
        <taxon>Pseudonocardiaceae</taxon>
        <taxon>Amycolatopsis</taxon>
    </lineage>
</organism>
<feature type="domain" description="Transposase DDE" evidence="3">
    <location>
        <begin position="460"/>
        <end position="524"/>
    </location>
</feature>
<dbReference type="OrthoDB" id="4227096at2"/>
<keyword evidence="5" id="KW-1185">Reference proteome</keyword>
<proteinExistence type="predicted"/>
<comment type="caution">
    <text evidence="4">The sequence shown here is derived from an EMBL/GenBank/DDBJ whole genome shotgun (WGS) entry which is preliminary data.</text>
</comment>
<accession>A0A419IAE2</accession>
<sequence>MDRDQQFLVPVSMRDWLPEGHLVWFVLDMVAQLDLDTFRARHRLGGAGREAYDPGMLLALLIYGYAVGERSSRQIERLCSVDVAFRVICAQDTPDHTTIARFRTAHADLFEQVFAQVLGLCARAGMGRLGTVAIDGTKIAANASIDANHREGWFREQARKIAAEAEAADAAEDAEFGPGNRGDELPAELADPKTRAERIRRCLAELEAEQAERDAAAAGDAAKAEQYLARLEDQRVTGRAPGGVDPVAAAQARLAREMTARQAEIDAYAAAVAAAGAEGSRLPRGRRVADPLGGKRVKKALAGLERALRTAATQDTKTGKDTTTASAGSDADRAVIRRNVTDPDSRILPTRGGWIQGYNAQLAVTGDWLILAVLLTNNPSDCAALIPMLNRTQQAAELVNGERDTPQELGTVLADAGYCSEDNLTTPGPDRLIATGKAHQIAVTARTDPASGPPPEDATPAEAMRHRLRTPDGAALYKKRAATVEPVNGHLKDRVGLRRFSMRGLDACHGELNLAALTHNLRRMFTHTHTTTQTT</sequence>
<dbReference type="AlphaFoldDB" id="A0A419IAE2"/>
<dbReference type="Pfam" id="PF05598">
    <property type="entry name" value="DUF772"/>
    <property type="match status" value="1"/>
</dbReference>
<dbReference type="InterPro" id="IPR008490">
    <property type="entry name" value="Transposase_InsH_N"/>
</dbReference>